<dbReference type="PANTHER" id="PTHR10695">
    <property type="entry name" value="DEPHOSPHO-COA KINASE-RELATED"/>
    <property type="match status" value="1"/>
</dbReference>
<dbReference type="Gene3D" id="3.40.50.300">
    <property type="entry name" value="P-loop containing nucleotide triphosphate hydrolases"/>
    <property type="match status" value="1"/>
</dbReference>
<evidence type="ECO:0000256" key="2">
    <source>
        <dbReference type="ARBA" id="ARBA00022741"/>
    </source>
</evidence>
<keyword evidence="8" id="KW-1185">Reference proteome</keyword>
<name>A0A1H2W968_9FLAO</name>
<dbReference type="AlphaFoldDB" id="A0A1H2W968"/>
<comment type="function">
    <text evidence="5">Catalyzes the phosphorylation of the 3'-hydroxyl group of dephosphocoenzyme A to form coenzyme A.</text>
</comment>
<keyword evidence="5 7" id="KW-0418">Kinase</keyword>
<dbReference type="OrthoDB" id="9812943at2"/>
<dbReference type="SUPFAM" id="SSF52540">
    <property type="entry name" value="P-loop containing nucleoside triphosphate hydrolases"/>
    <property type="match status" value="1"/>
</dbReference>
<organism evidence="7 8">
    <name type="scientific">Lutibacter oricola</name>
    <dbReference type="NCBI Taxonomy" id="762486"/>
    <lineage>
        <taxon>Bacteria</taxon>
        <taxon>Pseudomonadati</taxon>
        <taxon>Bacteroidota</taxon>
        <taxon>Flavobacteriia</taxon>
        <taxon>Flavobacteriales</taxon>
        <taxon>Flavobacteriaceae</taxon>
        <taxon>Lutibacter</taxon>
    </lineage>
</organism>
<feature type="binding site" evidence="5">
    <location>
        <begin position="10"/>
        <end position="15"/>
    </location>
    <ligand>
        <name>ATP</name>
        <dbReference type="ChEBI" id="CHEBI:30616"/>
    </ligand>
</feature>
<dbReference type="Proteomes" id="UP000199595">
    <property type="component" value="Unassembled WGS sequence"/>
</dbReference>
<comment type="subcellular location">
    <subcellularLocation>
        <location evidence="5">Cytoplasm</location>
    </subcellularLocation>
</comment>
<proteinExistence type="inferred from homology"/>
<dbReference type="STRING" id="762486.SAMN05444411_102142"/>
<dbReference type="InterPro" id="IPR001977">
    <property type="entry name" value="Depp_CoAkinase"/>
</dbReference>
<comment type="catalytic activity">
    <reaction evidence="5">
        <text>3'-dephospho-CoA + ATP = ADP + CoA + H(+)</text>
        <dbReference type="Rhea" id="RHEA:18245"/>
        <dbReference type="ChEBI" id="CHEBI:15378"/>
        <dbReference type="ChEBI" id="CHEBI:30616"/>
        <dbReference type="ChEBI" id="CHEBI:57287"/>
        <dbReference type="ChEBI" id="CHEBI:57328"/>
        <dbReference type="ChEBI" id="CHEBI:456216"/>
        <dbReference type="EC" id="2.7.1.24"/>
    </reaction>
</comment>
<keyword evidence="5" id="KW-0963">Cytoplasm</keyword>
<dbReference type="GO" id="GO:0015937">
    <property type="term" value="P:coenzyme A biosynthetic process"/>
    <property type="evidence" value="ECO:0007669"/>
    <property type="project" value="UniProtKB-UniRule"/>
</dbReference>
<dbReference type="GO" id="GO:0004140">
    <property type="term" value="F:dephospho-CoA kinase activity"/>
    <property type="evidence" value="ECO:0007669"/>
    <property type="project" value="UniProtKB-UniRule"/>
</dbReference>
<evidence type="ECO:0000256" key="6">
    <source>
        <dbReference type="NCBIfam" id="TIGR00152"/>
    </source>
</evidence>
<accession>A0A1H2W968</accession>
<dbReference type="RefSeq" id="WP_090120803.1">
    <property type="nucleotide sequence ID" value="NZ_FNNJ01000002.1"/>
</dbReference>
<dbReference type="InterPro" id="IPR027417">
    <property type="entry name" value="P-loop_NTPase"/>
</dbReference>
<dbReference type="NCBIfam" id="TIGR00152">
    <property type="entry name" value="dephospho-CoA kinase"/>
    <property type="match status" value="1"/>
</dbReference>
<evidence type="ECO:0000256" key="4">
    <source>
        <dbReference type="ARBA" id="ARBA00022993"/>
    </source>
</evidence>
<keyword evidence="3 5" id="KW-0067">ATP-binding</keyword>
<dbReference type="PANTHER" id="PTHR10695:SF46">
    <property type="entry name" value="BIFUNCTIONAL COENZYME A SYNTHASE-RELATED"/>
    <property type="match status" value="1"/>
</dbReference>
<evidence type="ECO:0000256" key="5">
    <source>
        <dbReference type="HAMAP-Rule" id="MF_00376"/>
    </source>
</evidence>
<keyword evidence="5" id="KW-0808">Transferase</keyword>
<dbReference type="GO" id="GO:0005737">
    <property type="term" value="C:cytoplasm"/>
    <property type="evidence" value="ECO:0007669"/>
    <property type="project" value="UniProtKB-SubCell"/>
</dbReference>
<reference evidence="8" key="1">
    <citation type="submission" date="2016-10" db="EMBL/GenBank/DDBJ databases">
        <authorList>
            <person name="Varghese N."/>
            <person name="Submissions S."/>
        </authorList>
    </citation>
    <scope>NUCLEOTIDE SEQUENCE [LARGE SCALE GENOMIC DNA]</scope>
    <source>
        <strain evidence="8">DSM 24956</strain>
    </source>
</reference>
<keyword evidence="4 5" id="KW-0173">Coenzyme A biosynthesis</keyword>
<comment type="pathway">
    <text evidence="5">Cofactor biosynthesis; coenzyme A biosynthesis; CoA from (R)-pantothenate: step 5/5.</text>
</comment>
<dbReference type="UniPathway" id="UPA00241">
    <property type="reaction ID" value="UER00356"/>
</dbReference>
<dbReference type="HAMAP" id="MF_00376">
    <property type="entry name" value="Dephospho_CoA_kinase"/>
    <property type="match status" value="1"/>
</dbReference>
<sequence>MIVGLTGGIGSGKSTVLELFVKLGAIPFIADIEAKQLMVLNLELVEQIKLLFGEDAYKNGKLNRAYIASIVFNDKSKLSRLNKLVHPKVREHFNEFVKNNAGKIIIYEAAILFESGSNELCDSIITVIADKDIRIKRILKRDSITKEEIESRMKNQLNDEEKVLKSNFVIKNHSLEATKQQVSVIFDVLVKMNIS</sequence>
<dbReference type="Pfam" id="PF01121">
    <property type="entry name" value="CoaE"/>
    <property type="match status" value="1"/>
</dbReference>
<gene>
    <name evidence="5" type="primary">coaE</name>
    <name evidence="7" type="ORF">SAMN05444411_102142</name>
</gene>
<dbReference type="PROSITE" id="PS51219">
    <property type="entry name" value="DPCK"/>
    <property type="match status" value="1"/>
</dbReference>
<evidence type="ECO:0000256" key="3">
    <source>
        <dbReference type="ARBA" id="ARBA00022840"/>
    </source>
</evidence>
<evidence type="ECO:0000256" key="1">
    <source>
        <dbReference type="ARBA" id="ARBA00009018"/>
    </source>
</evidence>
<evidence type="ECO:0000313" key="8">
    <source>
        <dbReference type="Proteomes" id="UP000199595"/>
    </source>
</evidence>
<comment type="similarity">
    <text evidence="1 5">Belongs to the CoaE family.</text>
</comment>
<dbReference type="CDD" id="cd02022">
    <property type="entry name" value="DPCK"/>
    <property type="match status" value="1"/>
</dbReference>
<protein>
    <recommendedName>
        <fullName evidence="5 6">Dephospho-CoA kinase</fullName>
        <ecNumber evidence="5 6">2.7.1.24</ecNumber>
    </recommendedName>
    <alternativeName>
        <fullName evidence="5">Dephosphocoenzyme A kinase</fullName>
    </alternativeName>
</protein>
<dbReference type="EMBL" id="FNNJ01000002">
    <property type="protein sequence ID" value="SDW77182.1"/>
    <property type="molecule type" value="Genomic_DNA"/>
</dbReference>
<evidence type="ECO:0000313" key="7">
    <source>
        <dbReference type="EMBL" id="SDW77182.1"/>
    </source>
</evidence>
<dbReference type="EC" id="2.7.1.24" evidence="5 6"/>
<keyword evidence="2 5" id="KW-0547">Nucleotide-binding</keyword>
<dbReference type="GO" id="GO:0005524">
    <property type="term" value="F:ATP binding"/>
    <property type="evidence" value="ECO:0007669"/>
    <property type="project" value="UniProtKB-UniRule"/>
</dbReference>